<dbReference type="GO" id="GO:0016757">
    <property type="term" value="F:glycosyltransferase activity"/>
    <property type="evidence" value="ECO:0007669"/>
    <property type="project" value="InterPro"/>
</dbReference>
<evidence type="ECO:0000313" key="4">
    <source>
        <dbReference type="Proteomes" id="UP000189464"/>
    </source>
</evidence>
<dbReference type="PANTHER" id="PTHR46401:SF2">
    <property type="entry name" value="GLYCOSYLTRANSFERASE WBBK-RELATED"/>
    <property type="match status" value="1"/>
</dbReference>
<dbReference type="GO" id="GO:0009103">
    <property type="term" value="P:lipopolysaccharide biosynthetic process"/>
    <property type="evidence" value="ECO:0007669"/>
    <property type="project" value="TreeGrafter"/>
</dbReference>
<dbReference type="Gene3D" id="3.40.50.2000">
    <property type="entry name" value="Glycogen Phosphorylase B"/>
    <property type="match status" value="2"/>
</dbReference>
<dbReference type="InterPro" id="IPR001296">
    <property type="entry name" value="Glyco_trans_1"/>
</dbReference>
<dbReference type="SUPFAM" id="SSF53756">
    <property type="entry name" value="UDP-Glycosyltransferase/glycogen phosphorylase"/>
    <property type="match status" value="1"/>
</dbReference>
<proteinExistence type="predicted"/>
<evidence type="ECO:0000256" key="1">
    <source>
        <dbReference type="ARBA" id="ARBA00022679"/>
    </source>
</evidence>
<dbReference type="Pfam" id="PF00534">
    <property type="entry name" value="Glycos_transf_1"/>
    <property type="match status" value="1"/>
</dbReference>
<dbReference type="PANTHER" id="PTHR46401">
    <property type="entry name" value="GLYCOSYLTRANSFERASE WBBK-RELATED"/>
    <property type="match status" value="1"/>
</dbReference>
<evidence type="ECO:0000313" key="3">
    <source>
        <dbReference type="EMBL" id="AQS60356.1"/>
    </source>
</evidence>
<dbReference type="AlphaFoldDB" id="A0A1S6J001"/>
<evidence type="ECO:0000259" key="2">
    <source>
        <dbReference type="Pfam" id="PF00534"/>
    </source>
</evidence>
<dbReference type="KEGG" id="dfg:B0537_15555"/>
<dbReference type="STRING" id="1833852.B0537_15555"/>
<dbReference type="EMBL" id="CP019698">
    <property type="protein sequence ID" value="AQS60356.1"/>
    <property type="molecule type" value="Genomic_DNA"/>
</dbReference>
<organism evidence="3 4">
    <name type="scientific">Desulforamulus ferrireducens</name>
    <dbReference type="NCBI Taxonomy" id="1833852"/>
    <lineage>
        <taxon>Bacteria</taxon>
        <taxon>Bacillati</taxon>
        <taxon>Bacillota</taxon>
        <taxon>Clostridia</taxon>
        <taxon>Eubacteriales</taxon>
        <taxon>Peptococcaceae</taxon>
        <taxon>Desulforamulus</taxon>
    </lineage>
</organism>
<reference evidence="3 4" key="1">
    <citation type="journal article" date="2016" name="Int. J. Syst. Evol. Microbiol.">
        <title>Desulfotomaculum ferrireducens sp. nov., a moderately thermophilic sulfate-reducing and dissimilatory Fe(III)-reducing bacterium isolated from compost.</title>
        <authorList>
            <person name="Yang G."/>
            <person name="Guo J."/>
            <person name="Zhuang L."/>
            <person name="Yuan Y."/>
            <person name="Zhou S."/>
        </authorList>
    </citation>
    <scope>NUCLEOTIDE SEQUENCE [LARGE SCALE GENOMIC DNA]</scope>
    <source>
        <strain evidence="3 4">GSS09</strain>
    </source>
</reference>
<protein>
    <recommendedName>
        <fullName evidence="2">Glycosyl transferase family 1 domain-containing protein</fullName>
    </recommendedName>
</protein>
<accession>A0A1S6J001</accession>
<dbReference type="OrthoDB" id="9811902at2"/>
<sequence>MGIIQRIAWLLTHDNHIDRRIFFFADVFRELGYKVLLFSSYSNDALDNSDPDYVCRPEVKKTIKCYKDRELFQIGETPDPDVNNFFVEFISFIEGYKANFERYPTSCEELEKAGFTSDLDYYFIAGSQKWFSMAVKNYNGEWYVYNNLIGKVRSLKKESIEQINMLDDMVYKVKREKIFNNSLVPFGHLLDMECQNSDIEKCMTHSGESIIIKVKKVDETDIYEYESGNETVILKKRIPLRAISKDEFMGNTYDFIEFRQIIFDYSPILERVKQEINDYPNQSPDIVYVADLPTLPIGYMLKDSFKCKLIVDCHEWWKEQSILWEPQNSIRINAMDKYERLFYQICDLRITVGQLLAEKMSEYFGKKFEVIYSCITKDHENIINRRSDFWQSEFGLPEDARISVFQGSLTTLRNLDNLAKATKYLTNDCYLVVVGAGPYQEEFERIVKKEGNPEKVRYAGWVPQNKLLEYTINAHLGILPYKSLNSYYALSVPNKFLEYYAAQIPILCDGTLMEVANIVTNNNIGFCVNCSDPEELGTAICRALKDNVLDMVKEQYLKIGSKFGYDSQKVYFIKMLNKLVSQ</sequence>
<gene>
    <name evidence="3" type="ORF">B0537_15555</name>
</gene>
<dbReference type="RefSeq" id="WP_077715386.1">
    <property type="nucleotide sequence ID" value="NZ_CP019698.1"/>
</dbReference>
<dbReference type="Proteomes" id="UP000189464">
    <property type="component" value="Chromosome"/>
</dbReference>
<keyword evidence="1" id="KW-0808">Transferase</keyword>
<name>A0A1S6J001_9FIRM</name>
<feature type="domain" description="Glycosyl transferase family 1" evidence="2">
    <location>
        <begin position="389"/>
        <end position="547"/>
    </location>
</feature>
<keyword evidence="4" id="KW-1185">Reference proteome</keyword>